<dbReference type="EMBL" id="CAVMJV010000064">
    <property type="protein sequence ID" value="CAK5087308.1"/>
    <property type="molecule type" value="Genomic_DNA"/>
</dbReference>
<name>A0ACB1AAW4_MELEN</name>
<gene>
    <name evidence="1" type="ORF">MENTE1834_LOCUS34862</name>
</gene>
<protein>
    <submittedName>
        <fullName evidence="1">Uncharacterized protein</fullName>
    </submittedName>
</protein>
<dbReference type="Proteomes" id="UP001497535">
    <property type="component" value="Unassembled WGS sequence"/>
</dbReference>
<comment type="caution">
    <text evidence="1">The sequence shown here is derived from an EMBL/GenBank/DDBJ whole genome shotgun (WGS) entry which is preliminary data.</text>
</comment>
<evidence type="ECO:0000313" key="2">
    <source>
        <dbReference type="Proteomes" id="UP001497535"/>
    </source>
</evidence>
<sequence length="131" mass="15786">MVKGNKFIKTKKMTKTLFWRPKFRNFLTNPFKKIFPFSFLSTHEFCQVTFQVMPRCSPMFFIPPFRRSPKTFDFLRVSCSFWVNKVVAVINREVRKTSLNKFVMFVSFPAVRNNQRPRTYVLLNLCHQRLC</sequence>
<proteinExistence type="predicted"/>
<organism evidence="1 2">
    <name type="scientific">Meloidogyne enterolobii</name>
    <name type="common">Root-knot nematode worm</name>
    <name type="synonym">Meloidogyne mayaguensis</name>
    <dbReference type="NCBI Taxonomy" id="390850"/>
    <lineage>
        <taxon>Eukaryota</taxon>
        <taxon>Metazoa</taxon>
        <taxon>Ecdysozoa</taxon>
        <taxon>Nematoda</taxon>
        <taxon>Chromadorea</taxon>
        <taxon>Rhabditida</taxon>
        <taxon>Tylenchina</taxon>
        <taxon>Tylenchomorpha</taxon>
        <taxon>Tylenchoidea</taxon>
        <taxon>Meloidogynidae</taxon>
        <taxon>Meloidogyninae</taxon>
        <taxon>Meloidogyne</taxon>
    </lineage>
</organism>
<reference evidence="1" key="1">
    <citation type="submission" date="2023-11" db="EMBL/GenBank/DDBJ databases">
        <authorList>
            <person name="Poullet M."/>
        </authorList>
    </citation>
    <scope>NUCLEOTIDE SEQUENCE</scope>
    <source>
        <strain evidence="1">E1834</strain>
    </source>
</reference>
<accession>A0ACB1AAW4</accession>
<keyword evidence="2" id="KW-1185">Reference proteome</keyword>
<evidence type="ECO:0000313" key="1">
    <source>
        <dbReference type="EMBL" id="CAK5087308.1"/>
    </source>
</evidence>